<protein>
    <submittedName>
        <fullName evidence="1">Predicted gene, 56820</fullName>
    </submittedName>
</protein>
<evidence type="ECO:0000313" key="3">
    <source>
        <dbReference type="Proteomes" id="UP000000589"/>
    </source>
</evidence>
<evidence type="ECO:0000313" key="1">
    <source>
        <dbReference type="Ensembl" id="ENSMUSP00000159333.2"/>
    </source>
</evidence>
<reference evidence="1 3" key="2">
    <citation type="journal article" date="2011" name="PLoS Biol.">
        <title>Modernizing reference genome assemblies.</title>
        <authorList>
            <person name="Church D.M."/>
            <person name="Schneider V.A."/>
            <person name="Graves T."/>
            <person name="Auger K."/>
            <person name="Cunningham F."/>
            <person name="Bouk N."/>
            <person name="Chen H.C."/>
            <person name="Agarwala R."/>
            <person name="McLaren W.M."/>
            <person name="Ritchie G.R."/>
            <person name="Albracht D."/>
            <person name="Kremitzki M."/>
            <person name="Rock S."/>
            <person name="Kotkiewicz H."/>
            <person name="Kremitzki C."/>
            <person name="Wollam A."/>
            <person name="Trani L."/>
            <person name="Fulton L."/>
            <person name="Fulton R."/>
            <person name="Matthews L."/>
            <person name="Whitehead S."/>
            <person name="Chow W."/>
            <person name="Torrance J."/>
            <person name="Dunn M."/>
            <person name="Harden G."/>
            <person name="Threadgold G."/>
            <person name="Wood J."/>
            <person name="Collins J."/>
            <person name="Heath P."/>
            <person name="Griffiths G."/>
            <person name="Pelan S."/>
            <person name="Grafham D."/>
            <person name="Eichler E.E."/>
            <person name="Weinstock G."/>
            <person name="Mardis E.R."/>
            <person name="Wilson R.K."/>
            <person name="Howe K."/>
            <person name="Flicek P."/>
            <person name="Hubbard T."/>
        </authorList>
    </citation>
    <scope>NUCLEOTIDE SEQUENCE [LARGE SCALE GENOMIC DNA]</scope>
    <source>
        <strain evidence="1 3">C57BL/6J</strain>
    </source>
</reference>
<dbReference type="MGI" id="MGI:7337553">
    <property type="gene designation" value="Gm56820"/>
</dbReference>
<dbReference type="AGR" id="MGI:7337553"/>
<dbReference type="GeneTree" id="ENSGT01050000248522"/>
<keyword evidence="3" id="KW-1185">Reference proteome</keyword>
<evidence type="ECO:0000313" key="2">
    <source>
        <dbReference type="MGI" id="MGI:7337553"/>
    </source>
</evidence>
<reference evidence="1" key="3">
    <citation type="submission" date="2025-08" db="UniProtKB">
        <authorList>
            <consortium name="Ensembl"/>
        </authorList>
    </citation>
    <scope>IDENTIFICATION</scope>
    <source>
        <strain evidence="1">C57BL/6J</strain>
    </source>
</reference>
<dbReference type="Bgee" id="ENSMUSG00000118646">
    <property type="expression patterns" value="Expressed in retinal neural layer and 15 other cell types or tissues"/>
</dbReference>
<sequence>MLASSSTCLFSGVCVALLAVALAYYFYWTAVLSEGPCGRP</sequence>
<dbReference type="SMR" id="A0A6I8MWZ3"/>
<reference evidence="1 3" key="1">
    <citation type="journal article" date="2009" name="PLoS Biol.">
        <title>Lineage-specific biology revealed by a finished genome assembly of the mouse.</title>
        <authorList>
            <consortium name="Mouse Genome Sequencing Consortium"/>
            <person name="Church D.M."/>
            <person name="Goodstadt L."/>
            <person name="Hillier L.W."/>
            <person name="Zody M.C."/>
            <person name="Goldstein S."/>
            <person name="She X."/>
            <person name="Bult C.J."/>
            <person name="Agarwala R."/>
            <person name="Cherry J.L."/>
            <person name="DiCuccio M."/>
            <person name="Hlavina W."/>
            <person name="Kapustin Y."/>
            <person name="Meric P."/>
            <person name="Maglott D."/>
            <person name="Birtle Z."/>
            <person name="Marques A.C."/>
            <person name="Graves T."/>
            <person name="Zhou S."/>
            <person name="Teague B."/>
            <person name="Potamousis K."/>
            <person name="Churas C."/>
            <person name="Place M."/>
            <person name="Herschleb J."/>
            <person name="Runnheim R."/>
            <person name="Forrest D."/>
            <person name="Amos-Landgraf J."/>
            <person name="Schwartz D.C."/>
            <person name="Cheng Z."/>
            <person name="Lindblad-Toh K."/>
            <person name="Eichler E.E."/>
            <person name="Ponting C.P."/>
        </authorList>
    </citation>
    <scope>NUCLEOTIDE SEQUENCE [LARGE SCALE GENOMIC DNA]</scope>
    <source>
        <strain evidence="1 3">C57BL/6J</strain>
    </source>
</reference>
<reference evidence="1" key="4">
    <citation type="submission" date="2025-09" db="UniProtKB">
        <authorList>
            <consortium name="Ensembl"/>
        </authorList>
    </citation>
    <scope>IDENTIFICATION</scope>
    <source>
        <strain evidence="1">C57BL/6J</strain>
    </source>
</reference>
<name>A0A6I8MWZ3_MOUSE</name>
<dbReference type="InParanoid" id="A0A6I8MWZ3"/>
<dbReference type="Proteomes" id="UP000000589">
    <property type="component" value="Chromosome 10"/>
</dbReference>
<proteinExistence type="predicted"/>
<organism evidence="1 3">
    <name type="scientific">Mus musculus</name>
    <name type="common">Mouse</name>
    <dbReference type="NCBI Taxonomy" id="10090"/>
    <lineage>
        <taxon>Eukaryota</taxon>
        <taxon>Metazoa</taxon>
        <taxon>Chordata</taxon>
        <taxon>Craniata</taxon>
        <taxon>Vertebrata</taxon>
        <taxon>Euteleostomi</taxon>
        <taxon>Mammalia</taxon>
        <taxon>Eutheria</taxon>
        <taxon>Euarchontoglires</taxon>
        <taxon>Glires</taxon>
        <taxon>Rodentia</taxon>
        <taxon>Myomorpha</taxon>
        <taxon>Muroidea</taxon>
        <taxon>Muridae</taxon>
        <taxon>Murinae</taxon>
        <taxon>Mus</taxon>
        <taxon>Mus</taxon>
    </lineage>
</organism>
<gene>
    <name evidence="1 2" type="primary">Gm56820</name>
</gene>
<accession>A0A6I8MWZ3</accession>
<dbReference type="Ensembl" id="ENSMUST00000239481.2">
    <property type="protein sequence ID" value="ENSMUSP00000159333.2"/>
    <property type="gene ID" value="ENSMUSG00000118646.2"/>
</dbReference>
<dbReference type="AlphaFoldDB" id="A0A6I8MWZ3"/>